<proteinExistence type="predicted"/>
<feature type="signal peptide" evidence="2">
    <location>
        <begin position="1"/>
        <end position="23"/>
    </location>
</feature>
<organism evidence="3 4">
    <name type="scientific">Eruca vesicaria subsp. sativa</name>
    <name type="common">Garden rocket</name>
    <name type="synonym">Eruca sativa</name>
    <dbReference type="NCBI Taxonomy" id="29727"/>
    <lineage>
        <taxon>Eukaryota</taxon>
        <taxon>Viridiplantae</taxon>
        <taxon>Streptophyta</taxon>
        <taxon>Embryophyta</taxon>
        <taxon>Tracheophyta</taxon>
        <taxon>Spermatophyta</taxon>
        <taxon>Magnoliopsida</taxon>
        <taxon>eudicotyledons</taxon>
        <taxon>Gunneridae</taxon>
        <taxon>Pentapetalae</taxon>
        <taxon>rosids</taxon>
        <taxon>malvids</taxon>
        <taxon>Brassicales</taxon>
        <taxon>Brassicaceae</taxon>
        <taxon>Brassiceae</taxon>
        <taxon>Eruca</taxon>
    </lineage>
</organism>
<feature type="region of interest" description="Disordered" evidence="1">
    <location>
        <begin position="48"/>
        <end position="79"/>
    </location>
</feature>
<evidence type="ECO:0000313" key="4">
    <source>
        <dbReference type="Proteomes" id="UP001642260"/>
    </source>
</evidence>
<protein>
    <submittedName>
        <fullName evidence="3">Uncharacterized protein</fullName>
    </submittedName>
</protein>
<dbReference type="AlphaFoldDB" id="A0ABC8JUX7"/>
<accession>A0ABC8JUX7</accession>
<comment type="caution">
    <text evidence="3">The sequence shown here is derived from an EMBL/GenBank/DDBJ whole genome shotgun (WGS) entry which is preliminary data.</text>
</comment>
<keyword evidence="4" id="KW-1185">Reference proteome</keyword>
<dbReference type="EMBL" id="CAKOAT010148487">
    <property type="protein sequence ID" value="CAH8342502.1"/>
    <property type="molecule type" value="Genomic_DNA"/>
</dbReference>
<keyword evidence="2" id="KW-0732">Signal</keyword>
<feature type="compositionally biased region" description="Pro residues" evidence="1">
    <location>
        <begin position="69"/>
        <end position="79"/>
    </location>
</feature>
<sequence>MASWNHQLLKCCILLALLVMVQAQTNRKLLDNNTPAASYSYFKHPSMDSRQDYLPSSHRSLGAQYYQRSPPPPPPKKKG</sequence>
<gene>
    <name evidence="3" type="ORF">ERUC_LOCUS15880</name>
</gene>
<feature type="chain" id="PRO_5044808516" evidence="2">
    <location>
        <begin position="24"/>
        <end position="79"/>
    </location>
</feature>
<evidence type="ECO:0000313" key="3">
    <source>
        <dbReference type="EMBL" id="CAH8342502.1"/>
    </source>
</evidence>
<reference evidence="3 4" key="1">
    <citation type="submission" date="2022-03" db="EMBL/GenBank/DDBJ databases">
        <authorList>
            <person name="Macdonald S."/>
            <person name="Ahmed S."/>
            <person name="Newling K."/>
        </authorList>
    </citation>
    <scope>NUCLEOTIDE SEQUENCE [LARGE SCALE GENOMIC DNA]</scope>
</reference>
<name>A0ABC8JUX7_ERUVS</name>
<dbReference type="Proteomes" id="UP001642260">
    <property type="component" value="Unassembled WGS sequence"/>
</dbReference>
<evidence type="ECO:0000256" key="2">
    <source>
        <dbReference type="SAM" id="SignalP"/>
    </source>
</evidence>
<evidence type="ECO:0000256" key="1">
    <source>
        <dbReference type="SAM" id="MobiDB-lite"/>
    </source>
</evidence>